<proteinExistence type="predicted"/>
<reference evidence="1 2" key="1">
    <citation type="submission" date="2020-08" db="EMBL/GenBank/DDBJ databases">
        <authorList>
            <person name="Liu C."/>
            <person name="Sun Q."/>
        </authorList>
    </citation>
    <scope>NUCLEOTIDE SEQUENCE [LARGE SCALE GENOMIC DNA]</scope>
    <source>
        <strain evidence="1 2">NSJ-8</strain>
    </source>
</reference>
<evidence type="ECO:0000313" key="1">
    <source>
        <dbReference type="EMBL" id="QNM02234.1"/>
    </source>
</evidence>
<dbReference type="Proteomes" id="UP000515981">
    <property type="component" value="Chromosome"/>
</dbReference>
<protein>
    <submittedName>
        <fullName evidence="1">Uncharacterized protein</fullName>
    </submittedName>
</protein>
<organism evidence="1 2">
    <name type="scientific">Simiaoa sunii</name>
    <dbReference type="NCBI Taxonomy" id="2763672"/>
    <lineage>
        <taxon>Bacteria</taxon>
        <taxon>Bacillati</taxon>
        <taxon>Bacillota</taxon>
        <taxon>Clostridia</taxon>
        <taxon>Lachnospirales</taxon>
        <taxon>Lachnospiraceae</taxon>
        <taxon>Simiaoa</taxon>
    </lineage>
</organism>
<gene>
    <name evidence="1" type="ORF">H9Q77_14375</name>
</gene>
<dbReference type="KEGG" id="ssun:H9Q77_14375"/>
<name>A0A7G9FUK2_9FIRM</name>
<accession>A0A7G9FUK2</accession>
<dbReference type="RefSeq" id="WP_118548118.1">
    <property type="nucleotide sequence ID" value="NZ_CP060633.1"/>
</dbReference>
<dbReference type="AlphaFoldDB" id="A0A7G9FUK2"/>
<keyword evidence="2" id="KW-1185">Reference proteome</keyword>
<dbReference type="EMBL" id="CP060633">
    <property type="protein sequence ID" value="QNM02234.1"/>
    <property type="molecule type" value="Genomic_DNA"/>
</dbReference>
<sequence>MKNFLEKTLRQNVMIEETEYLNEKLPLAFRGRYTFYKVETNGSPWIAIQPKADVGLAVLRKDWIKIEKAAGLNCAIFFDSTSFYIKEKLLEEGIPFVLKDKQVYLPFIGYLLSNEDERKISPVHLISFLTQKVILVAIYEKWENVTASKAAIRLGVTKMSANRCFDEIEYLNVDILGMKGKSRVITVPADIQKLWNDVRVILRNPVIARYELKEDIQLGKKAGITALCEYSLLSDNEYPTYAITKKEITESGIRKMKQVHSGEEIGCVVLELGYFIDFKNKKLEDPLSVTLSLTESEKQDERIGISIKRMLEEYVW</sequence>
<evidence type="ECO:0000313" key="2">
    <source>
        <dbReference type="Proteomes" id="UP000515981"/>
    </source>
</evidence>